<keyword evidence="3" id="KW-1185">Reference proteome</keyword>
<dbReference type="EMBL" id="KN838626">
    <property type="protein sequence ID" value="KIK00380.1"/>
    <property type="molecule type" value="Genomic_DNA"/>
</dbReference>
<accession>A0A0C9WQ96</accession>
<organism evidence="2 3">
    <name type="scientific">Laccaria amethystina LaAM-08-1</name>
    <dbReference type="NCBI Taxonomy" id="1095629"/>
    <lineage>
        <taxon>Eukaryota</taxon>
        <taxon>Fungi</taxon>
        <taxon>Dikarya</taxon>
        <taxon>Basidiomycota</taxon>
        <taxon>Agaricomycotina</taxon>
        <taxon>Agaricomycetes</taxon>
        <taxon>Agaricomycetidae</taxon>
        <taxon>Agaricales</taxon>
        <taxon>Agaricineae</taxon>
        <taxon>Hydnangiaceae</taxon>
        <taxon>Laccaria</taxon>
    </lineage>
</organism>
<dbReference type="HOGENOM" id="CLU_2722635_0_0_1"/>
<feature type="region of interest" description="Disordered" evidence="1">
    <location>
        <begin position="1"/>
        <end position="59"/>
    </location>
</feature>
<reference evidence="3" key="2">
    <citation type="submission" date="2015-01" db="EMBL/GenBank/DDBJ databases">
        <title>Evolutionary Origins and Diversification of the Mycorrhizal Mutualists.</title>
        <authorList>
            <consortium name="DOE Joint Genome Institute"/>
            <consortium name="Mycorrhizal Genomics Consortium"/>
            <person name="Kohler A."/>
            <person name="Kuo A."/>
            <person name="Nagy L.G."/>
            <person name="Floudas D."/>
            <person name="Copeland A."/>
            <person name="Barry K.W."/>
            <person name="Cichocki N."/>
            <person name="Veneault-Fourrey C."/>
            <person name="LaButti K."/>
            <person name="Lindquist E.A."/>
            <person name="Lipzen A."/>
            <person name="Lundell T."/>
            <person name="Morin E."/>
            <person name="Murat C."/>
            <person name="Riley R."/>
            <person name="Ohm R."/>
            <person name="Sun H."/>
            <person name="Tunlid A."/>
            <person name="Henrissat B."/>
            <person name="Grigoriev I.V."/>
            <person name="Hibbett D.S."/>
            <person name="Martin F."/>
        </authorList>
    </citation>
    <scope>NUCLEOTIDE SEQUENCE [LARGE SCALE GENOMIC DNA]</scope>
    <source>
        <strain evidence="3">LaAM-08-1</strain>
    </source>
</reference>
<dbReference type="AlphaFoldDB" id="A0A0C9WQ96"/>
<dbReference type="Proteomes" id="UP000054477">
    <property type="component" value="Unassembled WGS sequence"/>
</dbReference>
<protein>
    <submittedName>
        <fullName evidence="2">Uncharacterized protein</fullName>
    </submittedName>
</protein>
<feature type="compositionally biased region" description="Polar residues" evidence="1">
    <location>
        <begin position="44"/>
        <end position="56"/>
    </location>
</feature>
<feature type="non-terminal residue" evidence="2">
    <location>
        <position position="1"/>
    </location>
</feature>
<reference evidence="2 3" key="1">
    <citation type="submission" date="2014-04" db="EMBL/GenBank/DDBJ databases">
        <authorList>
            <consortium name="DOE Joint Genome Institute"/>
            <person name="Kuo A."/>
            <person name="Kohler A."/>
            <person name="Nagy L.G."/>
            <person name="Floudas D."/>
            <person name="Copeland A."/>
            <person name="Barry K.W."/>
            <person name="Cichocki N."/>
            <person name="Veneault-Fourrey C."/>
            <person name="LaButti K."/>
            <person name="Lindquist E.A."/>
            <person name="Lipzen A."/>
            <person name="Lundell T."/>
            <person name="Morin E."/>
            <person name="Murat C."/>
            <person name="Sun H."/>
            <person name="Tunlid A."/>
            <person name="Henrissat B."/>
            <person name="Grigoriev I.V."/>
            <person name="Hibbett D.S."/>
            <person name="Martin F."/>
            <person name="Nordberg H.P."/>
            <person name="Cantor M.N."/>
            <person name="Hua S.X."/>
        </authorList>
    </citation>
    <scope>NUCLEOTIDE SEQUENCE [LARGE SCALE GENOMIC DNA]</scope>
    <source>
        <strain evidence="2 3">LaAM-08-1</strain>
    </source>
</reference>
<evidence type="ECO:0000256" key="1">
    <source>
        <dbReference type="SAM" id="MobiDB-lite"/>
    </source>
</evidence>
<name>A0A0C9WQ96_9AGAR</name>
<evidence type="ECO:0000313" key="2">
    <source>
        <dbReference type="EMBL" id="KIK00380.1"/>
    </source>
</evidence>
<dbReference type="OrthoDB" id="10591526at2759"/>
<gene>
    <name evidence="2" type="ORF">K443DRAFT_100444</name>
</gene>
<feature type="compositionally biased region" description="Polar residues" evidence="1">
    <location>
        <begin position="1"/>
        <end position="15"/>
    </location>
</feature>
<evidence type="ECO:0000313" key="3">
    <source>
        <dbReference type="Proteomes" id="UP000054477"/>
    </source>
</evidence>
<proteinExistence type="predicted"/>
<sequence length="72" mass="7830">LVSATGNVRRQSQWSHGHLPPHEWMSIPQTQQTAPAGLSHRNSRQPISTSPPTHAPSSVIAYERSLTVVLGP</sequence>